<feature type="region of interest" description="Disordered" evidence="1">
    <location>
        <begin position="33"/>
        <end position="53"/>
    </location>
</feature>
<evidence type="ECO:0000313" key="5">
    <source>
        <dbReference type="Proteomes" id="UP001242995"/>
    </source>
</evidence>
<sequence>MRRPIDCSVTVVLSVQNDSYGAIDAGKRSDVVIRDNEQRRETAPKPRKTAGSRPLNYVLVTLREAC</sequence>
<dbReference type="Proteomes" id="UP001242995">
    <property type="component" value="Unassembled WGS sequence"/>
</dbReference>
<dbReference type="EMBL" id="JAUSRG010000018">
    <property type="protein sequence ID" value="MDP9907179.1"/>
    <property type="molecule type" value="Genomic_DNA"/>
</dbReference>
<dbReference type="EMBL" id="JAUSTF010000014">
    <property type="protein sequence ID" value="MDQ0182667.1"/>
    <property type="molecule type" value="Genomic_DNA"/>
</dbReference>
<evidence type="ECO:0000256" key="1">
    <source>
        <dbReference type="SAM" id="MobiDB-lite"/>
    </source>
</evidence>
<keyword evidence="4" id="KW-1185">Reference proteome</keyword>
<accession>A0AAW8DLU8</accession>
<reference evidence="2 4" key="1">
    <citation type="submission" date="2023-07" db="EMBL/GenBank/DDBJ databases">
        <title>Sorghum-associated microbial communities from plants grown in Nebraska, USA.</title>
        <authorList>
            <person name="Schachtman D."/>
        </authorList>
    </citation>
    <scope>NUCLEOTIDE SEQUENCE</scope>
    <source>
        <strain evidence="2">DS1006</strain>
        <strain evidence="3 4">DS1016</strain>
    </source>
</reference>
<organism evidence="2 5">
    <name type="scientific">Arthrobacter bambusae</name>
    <dbReference type="NCBI Taxonomy" id="1338426"/>
    <lineage>
        <taxon>Bacteria</taxon>
        <taxon>Bacillati</taxon>
        <taxon>Actinomycetota</taxon>
        <taxon>Actinomycetes</taxon>
        <taxon>Micrococcales</taxon>
        <taxon>Micrococcaceae</taxon>
        <taxon>Arthrobacter</taxon>
    </lineage>
</organism>
<evidence type="ECO:0000313" key="3">
    <source>
        <dbReference type="EMBL" id="MDQ0182667.1"/>
    </source>
</evidence>
<dbReference type="Proteomes" id="UP001230951">
    <property type="component" value="Unassembled WGS sequence"/>
</dbReference>
<protein>
    <recommendedName>
        <fullName evidence="6">Amidohydrolase 3 domain-containing protein</fullName>
    </recommendedName>
</protein>
<dbReference type="AlphaFoldDB" id="A0AAW8DLU8"/>
<name>A0AAW8DLU8_9MICC</name>
<gene>
    <name evidence="2" type="ORF">J2S90_004170</name>
    <name evidence="3" type="ORF">J2S93_004123</name>
</gene>
<comment type="caution">
    <text evidence="2">The sequence shown here is derived from an EMBL/GenBank/DDBJ whole genome shotgun (WGS) entry which is preliminary data.</text>
</comment>
<feature type="compositionally biased region" description="Basic and acidic residues" evidence="1">
    <location>
        <begin position="33"/>
        <end position="44"/>
    </location>
</feature>
<evidence type="ECO:0000313" key="2">
    <source>
        <dbReference type="EMBL" id="MDP9907179.1"/>
    </source>
</evidence>
<proteinExistence type="predicted"/>
<evidence type="ECO:0000313" key="4">
    <source>
        <dbReference type="Proteomes" id="UP001230951"/>
    </source>
</evidence>
<evidence type="ECO:0008006" key="6">
    <source>
        <dbReference type="Google" id="ProtNLM"/>
    </source>
</evidence>